<dbReference type="Pfam" id="PF00289">
    <property type="entry name" value="Biotin_carb_N"/>
    <property type="match status" value="1"/>
</dbReference>
<keyword evidence="4 7" id="KW-0547">Nucleotide-binding</keyword>
<dbReference type="EMBL" id="JABFDB010000019">
    <property type="protein sequence ID" value="NYZ22597.1"/>
    <property type="molecule type" value="Genomic_DNA"/>
</dbReference>
<keyword evidence="11" id="KW-1185">Reference proteome</keyword>
<proteinExistence type="predicted"/>
<evidence type="ECO:0000313" key="11">
    <source>
        <dbReference type="Proteomes" id="UP000584642"/>
    </source>
</evidence>
<dbReference type="PROSITE" id="PS50975">
    <property type="entry name" value="ATP_GRASP"/>
    <property type="match status" value="1"/>
</dbReference>
<evidence type="ECO:0000256" key="5">
    <source>
        <dbReference type="ARBA" id="ARBA00022840"/>
    </source>
</evidence>
<evidence type="ECO:0000256" key="6">
    <source>
        <dbReference type="ARBA" id="ARBA00048600"/>
    </source>
</evidence>
<keyword evidence="3" id="KW-0436">Ligase</keyword>
<dbReference type="SUPFAM" id="SSF51246">
    <property type="entry name" value="Rudiment single hybrid motif"/>
    <property type="match status" value="1"/>
</dbReference>
<dbReference type="InterPro" id="IPR011054">
    <property type="entry name" value="Rudment_hybrid_motif"/>
</dbReference>
<evidence type="ECO:0000256" key="3">
    <source>
        <dbReference type="ARBA" id="ARBA00022598"/>
    </source>
</evidence>
<dbReference type="PANTHER" id="PTHR48095:SF2">
    <property type="entry name" value="BIOTIN CARBOXYLASE, CHLOROPLASTIC"/>
    <property type="match status" value="1"/>
</dbReference>
<dbReference type="Gene3D" id="3.30.470.20">
    <property type="entry name" value="ATP-grasp fold, B domain"/>
    <property type="match status" value="1"/>
</dbReference>
<comment type="catalytic activity">
    <reaction evidence="6">
        <text>N(6)-biotinyl-L-lysyl-[protein] + hydrogencarbonate + ATP = N(6)-carboxybiotinyl-L-lysyl-[protein] + ADP + phosphate + H(+)</text>
        <dbReference type="Rhea" id="RHEA:13501"/>
        <dbReference type="Rhea" id="RHEA-COMP:10505"/>
        <dbReference type="Rhea" id="RHEA-COMP:10506"/>
        <dbReference type="ChEBI" id="CHEBI:15378"/>
        <dbReference type="ChEBI" id="CHEBI:17544"/>
        <dbReference type="ChEBI" id="CHEBI:30616"/>
        <dbReference type="ChEBI" id="CHEBI:43474"/>
        <dbReference type="ChEBI" id="CHEBI:83144"/>
        <dbReference type="ChEBI" id="CHEBI:83145"/>
        <dbReference type="ChEBI" id="CHEBI:456216"/>
        <dbReference type="EC" id="6.3.4.14"/>
    </reaction>
</comment>
<dbReference type="InterPro" id="IPR005481">
    <property type="entry name" value="BC-like_N"/>
</dbReference>
<dbReference type="RefSeq" id="WP_180284360.1">
    <property type="nucleotide sequence ID" value="NZ_JABFDB010000019.1"/>
</dbReference>
<dbReference type="SUPFAM" id="SSF52440">
    <property type="entry name" value="PreATP-grasp domain"/>
    <property type="match status" value="1"/>
</dbReference>
<dbReference type="InterPro" id="IPR011761">
    <property type="entry name" value="ATP-grasp"/>
</dbReference>
<dbReference type="PROSITE" id="PS00866">
    <property type="entry name" value="CPSASE_1"/>
    <property type="match status" value="1"/>
</dbReference>
<organism evidence="10 11">
    <name type="scientific">Azospirillum oleiclasticum</name>
    <dbReference type="NCBI Taxonomy" id="2735135"/>
    <lineage>
        <taxon>Bacteria</taxon>
        <taxon>Pseudomonadati</taxon>
        <taxon>Pseudomonadota</taxon>
        <taxon>Alphaproteobacteria</taxon>
        <taxon>Rhodospirillales</taxon>
        <taxon>Azospirillaceae</taxon>
        <taxon>Azospirillum</taxon>
    </lineage>
</organism>
<name>A0ABX2THF6_9PROT</name>
<comment type="function">
    <text evidence="1">This protein is a component of the acetyl coenzyme A carboxylase complex; first, biotin carboxylase catalyzes the carboxylation of the carrier protein and then the transcarboxylase transfers the carboxyl group to form malonyl-CoA.</text>
</comment>
<dbReference type="InterPro" id="IPR051602">
    <property type="entry name" value="ACC_Biotin_Carboxylase"/>
</dbReference>
<dbReference type="PROSITE" id="PS50979">
    <property type="entry name" value="BC"/>
    <property type="match status" value="1"/>
</dbReference>
<evidence type="ECO:0000256" key="1">
    <source>
        <dbReference type="ARBA" id="ARBA00003761"/>
    </source>
</evidence>
<dbReference type="EC" id="6.3.4.14" evidence="2"/>
<sequence>MRRVLIANRGEIALRAMRACRKAGLESVAVHSEADAASPHIWAADAAVCIGPPAAAMSYLREDVLIDVARRTGCDAVYPGYGFLSERAGFAERCRSAGLTFIGPSPEVIAAMGDKAEARRRVAALGVPVVPGSTGTFRTVDEAVEAARSVGFPLLMKATAGGGGRGMRVARSVEEFRTLLPQAVAEAEAAFGNGEVYLERFFDRVRHVEVQVFGDRHGTARHVWERDCSVQRRHQKLVEEAPSPALDPAARRAMCEAAAAIVEATGYEGAGTVEFIVDENSGRFFFIEMNTRIQVEHPVTEMLTGHDLVVEQLRVAAGERLSIPAAGLAPPPGHVIEWRICAEDPARNFQPSPGRITTWRPPKASWLRFDSHVYPGYAVPPHYDSMIGKLIVRGDSRSQCLARSAAALDQFLVEGIATTIPFHRDLARHPDFVAARVHTRWIEDAAGSMPCPAKAA</sequence>
<evidence type="ECO:0000313" key="10">
    <source>
        <dbReference type="EMBL" id="NYZ22597.1"/>
    </source>
</evidence>
<evidence type="ECO:0000256" key="2">
    <source>
        <dbReference type="ARBA" id="ARBA00013263"/>
    </source>
</evidence>
<protein>
    <recommendedName>
        <fullName evidence="2">biotin carboxylase</fullName>
        <ecNumber evidence="2">6.3.4.14</ecNumber>
    </recommendedName>
</protein>
<gene>
    <name evidence="10" type="ORF">HND93_23040</name>
</gene>
<dbReference type="Pfam" id="PF02785">
    <property type="entry name" value="Biotin_carb_C"/>
    <property type="match status" value="1"/>
</dbReference>
<dbReference type="InterPro" id="IPR005482">
    <property type="entry name" value="Biotin_COase_C"/>
</dbReference>
<dbReference type="Proteomes" id="UP000584642">
    <property type="component" value="Unassembled WGS sequence"/>
</dbReference>
<feature type="domain" description="Biotin carboxylation" evidence="9">
    <location>
        <begin position="1"/>
        <end position="447"/>
    </location>
</feature>
<dbReference type="SMART" id="SM00878">
    <property type="entry name" value="Biotin_carb_C"/>
    <property type="match status" value="1"/>
</dbReference>
<dbReference type="InterPro" id="IPR005479">
    <property type="entry name" value="CPAse_ATP-bd"/>
</dbReference>
<dbReference type="Pfam" id="PF02786">
    <property type="entry name" value="CPSase_L_D2"/>
    <property type="match status" value="1"/>
</dbReference>
<dbReference type="NCBIfam" id="NF006367">
    <property type="entry name" value="PRK08591.1"/>
    <property type="match status" value="1"/>
</dbReference>
<accession>A0ABX2THF6</accession>
<dbReference type="PROSITE" id="PS00867">
    <property type="entry name" value="CPSASE_2"/>
    <property type="match status" value="1"/>
</dbReference>
<evidence type="ECO:0000256" key="4">
    <source>
        <dbReference type="ARBA" id="ARBA00022741"/>
    </source>
</evidence>
<comment type="caution">
    <text evidence="10">The sequence shown here is derived from an EMBL/GenBank/DDBJ whole genome shotgun (WGS) entry which is preliminary data.</text>
</comment>
<feature type="domain" description="ATP-grasp" evidence="8">
    <location>
        <begin position="119"/>
        <end position="317"/>
    </location>
</feature>
<evidence type="ECO:0000259" key="9">
    <source>
        <dbReference type="PROSITE" id="PS50979"/>
    </source>
</evidence>
<keyword evidence="5 7" id="KW-0067">ATP-binding</keyword>
<evidence type="ECO:0000259" key="8">
    <source>
        <dbReference type="PROSITE" id="PS50975"/>
    </source>
</evidence>
<dbReference type="InterPro" id="IPR016185">
    <property type="entry name" value="PreATP-grasp_dom_sf"/>
</dbReference>
<dbReference type="SUPFAM" id="SSF56059">
    <property type="entry name" value="Glutathione synthetase ATP-binding domain-like"/>
    <property type="match status" value="1"/>
</dbReference>
<dbReference type="PANTHER" id="PTHR48095">
    <property type="entry name" value="PYRUVATE CARBOXYLASE SUBUNIT A"/>
    <property type="match status" value="1"/>
</dbReference>
<reference evidence="10 11" key="1">
    <citation type="submission" date="2020-05" db="EMBL/GenBank/DDBJ databases">
        <title>Azospirillum oleiclasticum sp. nov, a nitrogen-fixing and heavy crude oil-emulsifying bacterium isolated from the crude oil of Yumen Oilfield.</title>
        <authorList>
            <person name="Wu D."/>
            <person name="Cai M."/>
            <person name="Zhang X."/>
        </authorList>
    </citation>
    <scope>NUCLEOTIDE SEQUENCE [LARGE SCALE GENOMIC DNA]</scope>
    <source>
        <strain evidence="10 11">ROY-1-1-2</strain>
    </source>
</reference>
<evidence type="ECO:0000256" key="7">
    <source>
        <dbReference type="PROSITE-ProRule" id="PRU00409"/>
    </source>
</evidence>
<dbReference type="InterPro" id="IPR011764">
    <property type="entry name" value="Biotin_carboxylation_dom"/>
</dbReference>